<accession>A0A0H2RZ82</accession>
<reference evidence="2 3" key="1">
    <citation type="submission" date="2015-04" db="EMBL/GenBank/DDBJ databases">
        <title>Complete genome sequence of Schizopora paradoxa KUC8140, a cosmopolitan wood degrader in East Asia.</title>
        <authorList>
            <consortium name="DOE Joint Genome Institute"/>
            <person name="Min B."/>
            <person name="Park H."/>
            <person name="Jang Y."/>
            <person name="Kim J.-J."/>
            <person name="Kim K.H."/>
            <person name="Pangilinan J."/>
            <person name="Lipzen A."/>
            <person name="Riley R."/>
            <person name="Grigoriev I.V."/>
            <person name="Spatafora J.W."/>
            <person name="Choi I.-G."/>
        </authorList>
    </citation>
    <scope>NUCLEOTIDE SEQUENCE [LARGE SCALE GENOMIC DNA]</scope>
    <source>
        <strain evidence="2 3">KUC8140</strain>
    </source>
</reference>
<evidence type="ECO:0000256" key="1">
    <source>
        <dbReference type="SAM" id="MobiDB-lite"/>
    </source>
</evidence>
<dbReference type="EMBL" id="KQ085938">
    <property type="protein sequence ID" value="KLO14838.1"/>
    <property type="molecule type" value="Genomic_DNA"/>
</dbReference>
<sequence length="333" mass="38320">MEEVLKAKPQARPKLDFPLLPQKGPLTATLLEKARRFEPMYKLPTFLAPIGKYANARPPRFHFGWALENLDRLYETATELGVKPQPCGEDLGGERRAEGEVGNGEEEEEETTTISMTELFFRHDIIAALSKHLQLARKPYLATVFQPGKEETVMVALVENYGLKNGVALPSDIESLSKHFGFKTGPMWYIDAYFWMWNGNKYWYYGNCVFDVAKEFNIKPHIIEGNQVIPKPEWVENDIWMQYVAFNAIAKNLGITEEPGPYLATVICPGKPEGRSRMVSLMENIAYKSEAILLDDIEKLRDCFGKYFEVDEGPMWYLDGYFWTWNSSRYHCE</sequence>
<proteinExistence type="predicted"/>
<evidence type="ECO:0000313" key="2">
    <source>
        <dbReference type="EMBL" id="KLO14838.1"/>
    </source>
</evidence>
<feature type="region of interest" description="Disordered" evidence="1">
    <location>
        <begin position="84"/>
        <end position="109"/>
    </location>
</feature>
<dbReference type="AlphaFoldDB" id="A0A0H2RZ82"/>
<gene>
    <name evidence="2" type="ORF">SCHPADRAFT_996344</name>
</gene>
<dbReference type="Proteomes" id="UP000053477">
    <property type="component" value="Unassembled WGS sequence"/>
</dbReference>
<organism evidence="2 3">
    <name type="scientific">Schizopora paradoxa</name>
    <dbReference type="NCBI Taxonomy" id="27342"/>
    <lineage>
        <taxon>Eukaryota</taxon>
        <taxon>Fungi</taxon>
        <taxon>Dikarya</taxon>
        <taxon>Basidiomycota</taxon>
        <taxon>Agaricomycotina</taxon>
        <taxon>Agaricomycetes</taxon>
        <taxon>Hymenochaetales</taxon>
        <taxon>Schizoporaceae</taxon>
        <taxon>Schizopora</taxon>
    </lineage>
</organism>
<evidence type="ECO:0000313" key="3">
    <source>
        <dbReference type="Proteomes" id="UP000053477"/>
    </source>
</evidence>
<keyword evidence="3" id="KW-1185">Reference proteome</keyword>
<name>A0A0H2RZ82_9AGAM</name>
<dbReference type="InParanoid" id="A0A0H2RZ82"/>
<protein>
    <submittedName>
        <fullName evidence="2">Uncharacterized protein</fullName>
    </submittedName>
</protein>